<dbReference type="Pfam" id="PF00497">
    <property type="entry name" value="SBP_bac_3"/>
    <property type="match status" value="1"/>
</dbReference>
<evidence type="ECO:0000256" key="1">
    <source>
        <dbReference type="ARBA" id="ARBA00022729"/>
    </source>
</evidence>
<organism evidence="3 4">
    <name type="scientific">Amycolatopsis pigmentata</name>
    <dbReference type="NCBI Taxonomy" id="450801"/>
    <lineage>
        <taxon>Bacteria</taxon>
        <taxon>Bacillati</taxon>
        <taxon>Actinomycetota</taxon>
        <taxon>Actinomycetes</taxon>
        <taxon>Pseudonocardiales</taxon>
        <taxon>Pseudonocardiaceae</taxon>
        <taxon>Amycolatopsis</taxon>
    </lineage>
</organism>
<proteinExistence type="predicted"/>
<evidence type="ECO:0000313" key="4">
    <source>
        <dbReference type="Proteomes" id="UP001597417"/>
    </source>
</evidence>
<dbReference type="Proteomes" id="UP001597417">
    <property type="component" value="Unassembled WGS sequence"/>
</dbReference>
<dbReference type="PANTHER" id="PTHR35936:SF19">
    <property type="entry name" value="AMINO-ACID-BINDING PROTEIN YXEM-RELATED"/>
    <property type="match status" value="1"/>
</dbReference>
<keyword evidence="4" id="KW-1185">Reference proteome</keyword>
<dbReference type="SMART" id="SM00062">
    <property type="entry name" value="PBPb"/>
    <property type="match status" value="1"/>
</dbReference>
<reference evidence="4" key="1">
    <citation type="journal article" date="2019" name="Int. J. Syst. Evol. Microbiol.">
        <title>The Global Catalogue of Microorganisms (GCM) 10K type strain sequencing project: providing services to taxonomists for standard genome sequencing and annotation.</title>
        <authorList>
            <consortium name="The Broad Institute Genomics Platform"/>
            <consortium name="The Broad Institute Genome Sequencing Center for Infectious Disease"/>
            <person name="Wu L."/>
            <person name="Ma J."/>
        </authorList>
    </citation>
    <scope>NUCLEOTIDE SEQUENCE [LARGE SCALE GENOMIC DNA]</scope>
    <source>
        <strain evidence="4">CGMCC 4.7645</strain>
    </source>
</reference>
<feature type="domain" description="Solute-binding protein family 3/N-terminal" evidence="2">
    <location>
        <begin position="45"/>
        <end position="270"/>
    </location>
</feature>
<dbReference type="PANTHER" id="PTHR35936">
    <property type="entry name" value="MEMBRANE-BOUND LYTIC MUREIN TRANSGLYCOSYLASE F"/>
    <property type="match status" value="1"/>
</dbReference>
<dbReference type="EMBL" id="JBHUKR010000021">
    <property type="protein sequence ID" value="MFD2421063.1"/>
    <property type="molecule type" value="Genomic_DNA"/>
</dbReference>
<dbReference type="InterPro" id="IPR014337">
    <property type="entry name" value="Ectoine_EhuB"/>
</dbReference>
<evidence type="ECO:0000313" key="3">
    <source>
        <dbReference type="EMBL" id="MFD2421063.1"/>
    </source>
</evidence>
<dbReference type="RefSeq" id="WP_378269447.1">
    <property type="nucleotide sequence ID" value="NZ_JBHUKR010000021.1"/>
</dbReference>
<comment type="caution">
    <text evidence="3">The sequence shown here is derived from an EMBL/GenBank/DDBJ whole genome shotgun (WGS) entry which is preliminary data.</text>
</comment>
<protein>
    <submittedName>
        <fullName evidence="3">Ectoine/hydroxyectoine ABC transporter substrate-binding protein EhuB</fullName>
    </submittedName>
</protein>
<name>A0ABW5G223_9PSEU</name>
<dbReference type="NCBIfam" id="TIGR02995">
    <property type="entry name" value="ectoine_ehuB"/>
    <property type="match status" value="1"/>
</dbReference>
<evidence type="ECO:0000259" key="2">
    <source>
        <dbReference type="SMART" id="SM00062"/>
    </source>
</evidence>
<dbReference type="SUPFAM" id="SSF53850">
    <property type="entry name" value="Periplasmic binding protein-like II"/>
    <property type="match status" value="1"/>
</dbReference>
<gene>
    <name evidence="3" type="primary">ehuB</name>
    <name evidence="3" type="ORF">ACFSXZ_32520</name>
</gene>
<accession>A0ABW5G223</accession>
<dbReference type="Gene3D" id="3.40.190.10">
    <property type="entry name" value="Periplasmic binding protein-like II"/>
    <property type="match status" value="2"/>
</dbReference>
<dbReference type="InterPro" id="IPR001638">
    <property type="entry name" value="Solute-binding_3/MltF_N"/>
</dbReference>
<keyword evidence="1" id="KW-0732">Signal</keyword>
<sequence>MAYGQWTRRELFRWSAFAGVGITALAACQSTNSGDTLQAAQNSKTIKIGIANEAPYGFADSSGNVTGEAPNVAKAVFQALGITSVQASVVPFDQLIPALNAKQFDVVAAGMNITPARCKAALFSNPDYSALTALLVPAGNPQKVLTLQDVAAKNLNVAVLSAAVEKGYATAAGVPESNIVVLDTQDNMLRAVTTGRVYCAALTDISLKWLVKQNPGAGVEVTPGFTPTQNGKPVISAGGFVFRQSDTSLQQAFNTQLGNVHSSGQWLTIASPFGFSQANLPSPSLTTSQLCAA</sequence>